<comment type="catalytic activity">
    <reaction evidence="1 7">
        <text>a uridine in RNA = a pseudouridine in RNA</text>
        <dbReference type="Rhea" id="RHEA:48348"/>
        <dbReference type="Rhea" id="RHEA-COMP:12068"/>
        <dbReference type="Rhea" id="RHEA-COMP:12069"/>
        <dbReference type="ChEBI" id="CHEBI:65314"/>
        <dbReference type="ChEBI" id="CHEBI:65315"/>
    </reaction>
</comment>
<dbReference type="AlphaFoldDB" id="A6TRX8"/>
<dbReference type="EC" id="5.4.99.-" evidence="7"/>
<keyword evidence="4 7" id="KW-0413">Isomerase</keyword>
<dbReference type="InterPro" id="IPR020103">
    <property type="entry name" value="PsdUridine_synth_cat_dom_sf"/>
</dbReference>
<evidence type="ECO:0000256" key="2">
    <source>
        <dbReference type="ARBA" id="ARBA00010876"/>
    </source>
</evidence>
<reference evidence="10" key="1">
    <citation type="journal article" date="2016" name="Genome Announc.">
        <title>Complete genome sequence of Alkaliphilus metalliredigens strain QYMF, an alkaliphilic and metal-reducing bacterium isolated from borax-contaminated leachate ponds.</title>
        <authorList>
            <person name="Hwang C."/>
            <person name="Copeland A."/>
            <person name="Lucas S."/>
            <person name="Lapidus A."/>
            <person name="Barry K."/>
            <person name="Detter J.C."/>
            <person name="Glavina Del Rio T."/>
            <person name="Hammon N."/>
            <person name="Israni S."/>
            <person name="Dalin E."/>
            <person name="Tice H."/>
            <person name="Pitluck S."/>
            <person name="Chertkov O."/>
            <person name="Brettin T."/>
            <person name="Bruce D."/>
            <person name="Han C."/>
            <person name="Schmutz J."/>
            <person name="Larimer F."/>
            <person name="Land M.L."/>
            <person name="Hauser L."/>
            <person name="Kyrpides N."/>
            <person name="Mikhailova N."/>
            <person name="Ye Q."/>
            <person name="Zhou J."/>
            <person name="Richardson P."/>
            <person name="Fields M.W."/>
        </authorList>
    </citation>
    <scope>NUCLEOTIDE SEQUENCE [LARGE SCALE GENOMIC DNA]</scope>
    <source>
        <strain evidence="10">QYMF</strain>
    </source>
</reference>
<feature type="domain" description="RNA-binding S4" evidence="8">
    <location>
        <begin position="15"/>
        <end position="79"/>
    </location>
</feature>
<dbReference type="Proteomes" id="UP000001572">
    <property type="component" value="Chromosome"/>
</dbReference>
<evidence type="ECO:0000256" key="3">
    <source>
        <dbReference type="ARBA" id="ARBA00022884"/>
    </source>
</evidence>
<sequence>MEIQHFCVLEEDEGVRLDIYIAEQYDDLSRSYIQKVIKDNGVTVDGRPEKNRYIVKVGQVIVVSLPEAKELEVTAQNIPLDIVYEDDDLLVVNKPQDMVVHPAPGNYENTMVNALLYHCKGKLSSINGIIRPGIVHRIDKDTSGLLMVAKNNHAHQFLSEQLKDHSTTRKYHGISVGTIKEERATINAPIARHQTDRLKMAVLAGGRNAVTHIQVLNRFGDHTYMEAQLETGRTHQIRVHLGYIGHPLLGDFVYGHKKSKFNLKGQVLHAKTLGFIHPTKKTYMEFNAALPTYFEKLLRVLEENRFKGKN</sequence>
<keyword evidence="3 6" id="KW-0694">RNA-binding</keyword>
<dbReference type="SMART" id="SM00363">
    <property type="entry name" value="S4"/>
    <property type="match status" value="1"/>
</dbReference>
<dbReference type="InterPro" id="IPR050188">
    <property type="entry name" value="RluA_PseudoU_synthase"/>
</dbReference>
<dbReference type="EMBL" id="CP000724">
    <property type="protein sequence ID" value="ABR48946.1"/>
    <property type="molecule type" value="Genomic_DNA"/>
</dbReference>
<dbReference type="HOGENOM" id="CLU_016902_4_4_9"/>
<dbReference type="InterPro" id="IPR036986">
    <property type="entry name" value="S4_RNA-bd_sf"/>
</dbReference>
<dbReference type="STRING" id="293826.Amet_2796"/>
<comment type="function">
    <text evidence="7">Responsible for synthesis of pseudouridine from uracil.</text>
</comment>
<dbReference type="GO" id="GO:0016798">
    <property type="term" value="F:hydrolase activity, acting on glycosyl bonds"/>
    <property type="evidence" value="ECO:0007669"/>
    <property type="project" value="UniProtKB-KW"/>
</dbReference>
<dbReference type="PANTHER" id="PTHR21600">
    <property type="entry name" value="MITOCHONDRIAL RNA PSEUDOURIDINE SYNTHASE"/>
    <property type="match status" value="1"/>
</dbReference>
<dbReference type="InterPro" id="IPR006225">
    <property type="entry name" value="PsdUridine_synth_RluC/D"/>
</dbReference>
<dbReference type="GO" id="GO:0003723">
    <property type="term" value="F:RNA binding"/>
    <property type="evidence" value="ECO:0007669"/>
    <property type="project" value="UniProtKB-KW"/>
</dbReference>
<dbReference type="eggNOG" id="COG0564">
    <property type="taxonomic scope" value="Bacteria"/>
</dbReference>
<dbReference type="KEGG" id="amt:Amet_2796"/>
<keyword evidence="9" id="KW-0378">Hydrolase</keyword>
<dbReference type="InterPro" id="IPR002942">
    <property type="entry name" value="S4_RNA-bd"/>
</dbReference>
<dbReference type="CDD" id="cd00165">
    <property type="entry name" value="S4"/>
    <property type="match status" value="1"/>
</dbReference>
<keyword evidence="10" id="KW-1185">Reference proteome</keyword>
<protein>
    <recommendedName>
        <fullName evidence="7">Pseudouridine synthase</fullName>
        <ecNumber evidence="7">5.4.99.-</ecNumber>
    </recommendedName>
</protein>
<dbReference type="Gene3D" id="3.10.290.10">
    <property type="entry name" value="RNA-binding S4 domain"/>
    <property type="match status" value="1"/>
</dbReference>
<evidence type="ECO:0000313" key="9">
    <source>
        <dbReference type="EMBL" id="ABR48946.1"/>
    </source>
</evidence>
<evidence type="ECO:0000256" key="4">
    <source>
        <dbReference type="ARBA" id="ARBA00023235"/>
    </source>
</evidence>
<dbReference type="FunFam" id="3.30.2350.10:FF:000006">
    <property type="entry name" value="Pseudouridine synthase"/>
    <property type="match status" value="1"/>
</dbReference>
<proteinExistence type="inferred from homology"/>
<dbReference type="InterPro" id="IPR006224">
    <property type="entry name" value="PsdUridine_synth_RluA-like_CS"/>
</dbReference>
<comment type="similarity">
    <text evidence="2 7">Belongs to the pseudouridine synthase RluA family.</text>
</comment>
<dbReference type="RefSeq" id="WP_012063917.1">
    <property type="nucleotide sequence ID" value="NC_009633.1"/>
</dbReference>
<organism evidence="9 10">
    <name type="scientific">Alkaliphilus metalliredigens (strain QYMF)</name>
    <dbReference type="NCBI Taxonomy" id="293826"/>
    <lineage>
        <taxon>Bacteria</taxon>
        <taxon>Bacillati</taxon>
        <taxon>Bacillota</taxon>
        <taxon>Clostridia</taxon>
        <taxon>Peptostreptococcales</taxon>
        <taxon>Natronincolaceae</taxon>
        <taxon>Alkaliphilus</taxon>
    </lineage>
</organism>
<dbReference type="SUPFAM" id="SSF55174">
    <property type="entry name" value="Alpha-L RNA-binding motif"/>
    <property type="match status" value="1"/>
</dbReference>
<name>A6TRX8_ALKMQ</name>
<dbReference type="NCBIfam" id="TIGR00005">
    <property type="entry name" value="rluA_subfam"/>
    <property type="match status" value="1"/>
</dbReference>
<evidence type="ECO:0000256" key="6">
    <source>
        <dbReference type="PROSITE-ProRule" id="PRU00182"/>
    </source>
</evidence>
<evidence type="ECO:0000313" key="10">
    <source>
        <dbReference type="Proteomes" id="UP000001572"/>
    </source>
</evidence>
<dbReference type="Gene3D" id="3.30.2350.10">
    <property type="entry name" value="Pseudouridine synthase"/>
    <property type="match status" value="1"/>
</dbReference>
<gene>
    <name evidence="9" type="ordered locus">Amet_2796</name>
</gene>
<dbReference type="GO" id="GO:0120159">
    <property type="term" value="F:rRNA pseudouridine synthase activity"/>
    <property type="evidence" value="ECO:0007669"/>
    <property type="project" value="UniProtKB-ARBA"/>
</dbReference>
<dbReference type="Pfam" id="PF00849">
    <property type="entry name" value="PseudoU_synth_2"/>
    <property type="match status" value="1"/>
</dbReference>
<evidence type="ECO:0000256" key="5">
    <source>
        <dbReference type="PIRSR" id="PIRSR606225-1"/>
    </source>
</evidence>
<evidence type="ECO:0000256" key="1">
    <source>
        <dbReference type="ARBA" id="ARBA00000073"/>
    </source>
</evidence>
<dbReference type="CDD" id="cd02869">
    <property type="entry name" value="PseudoU_synth_RluA_like"/>
    <property type="match status" value="1"/>
</dbReference>
<dbReference type="PROSITE" id="PS01129">
    <property type="entry name" value="PSI_RLU"/>
    <property type="match status" value="1"/>
</dbReference>
<dbReference type="OrthoDB" id="9807829at2"/>
<dbReference type="PANTHER" id="PTHR21600:SF44">
    <property type="entry name" value="RIBOSOMAL LARGE SUBUNIT PSEUDOURIDINE SYNTHASE D"/>
    <property type="match status" value="1"/>
</dbReference>
<evidence type="ECO:0000256" key="7">
    <source>
        <dbReference type="RuleBase" id="RU362028"/>
    </source>
</evidence>
<dbReference type="PROSITE" id="PS50889">
    <property type="entry name" value="S4"/>
    <property type="match status" value="1"/>
</dbReference>
<dbReference type="Pfam" id="PF01479">
    <property type="entry name" value="S4"/>
    <property type="match status" value="1"/>
</dbReference>
<feature type="active site" evidence="5">
    <location>
        <position position="139"/>
    </location>
</feature>
<evidence type="ECO:0000259" key="8">
    <source>
        <dbReference type="SMART" id="SM00363"/>
    </source>
</evidence>
<dbReference type="InterPro" id="IPR006145">
    <property type="entry name" value="PsdUridine_synth_RsuA/RluA"/>
</dbReference>
<dbReference type="GO" id="GO:0000455">
    <property type="term" value="P:enzyme-directed rRNA pseudouridine synthesis"/>
    <property type="evidence" value="ECO:0007669"/>
    <property type="project" value="TreeGrafter"/>
</dbReference>
<dbReference type="SUPFAM" id="SSF55120">
    <property type="entry name" value="Pseudouridine synthase"/>
    <property type="match status" value="1"/>
</dbReference>
<keyword evidence="9" id="KW-0326">Glycosidase</keyword>
<accession>A6TRX8</accession>